<dbReference type="Gene3D" id="3.40.50.2300">
    <property type="match status" value="2"/>
</dbReference>
<proteinExistence type="inferred from homology"/>
<comment type="subcellular location">
    <subcellularLocation>
        <location evidence="1">Cell membrane</location>
        <topology evidence="1">Lipid-anchor</topology>
    </subcellularLocation>
</comment>
<feature type="signal peptide" evidence="7">
    <location>
        <begin position="1"/>
        <end position="21"/>
    </location>
</feature>
<evidence type="ECO:0000256" key="1">
    <source>
        <dbReference type="ARBA" id="ARBA00004193"/>
    </source>
</evidence>
<evidence type="ECO:0000313" key="10">
    <source>
        <dbReference type="Proteomes" id="UP000030700"/>
    </source>
</evidence>
<dbReference type="InterPro" id="IPR003760">
    <property type="entry name" value="PnrA-like"/>
</dbReference>
<evidence type="ECO:0000259" key="8">
    <source>
        <dbReference type="Pfam" id="PF02608"/>
    </source>
</evidence>
<evidence type="ECO:0000256" key="2">
    <source>
        <dbReference type="ARBA" id="ARBA00008610"/>
    </source>
</evidence>
<keyword evidence="3" id="KW-1003">Cell membrane</keyword>
<evidence type="ECO:0000313" key="9">
    <source>
        <dbReference type="EMBL" id="GAK52655.1"/>
    </source>
</evidence>
<evidence type="ECO:0000256" key="7">
    <source>
        <dbReference type="SAM" id="SignalP"/>
    </source>
</evidence>
<keyword evidence="10" id="KW-1185">Reference proteome</keyword>
<feature type="domain" description="ABC transporter substrate-binding protein PnrA-like" evidence="8">
    <location>
        <begin position="28"/>
        <end position="333"/>
    </location>
</feature>
<dbReference type="CDD" id="cd19964">
    <property type="entry name" value="PBP1_BMP-like"/>
    <property type="match status" value="1"/>
</dbReference>
<dbReference type="Pfam" id="PF02608">
    <property type="entry name" value="Bmp"/>
    <property type="match status" value="1"/>
</dbReference>
<keyword evidence="5" id="KW-0472">Membrane</keyword>
<evidence type="ECO:0000256" key="6">
    <source>
        <dbReference type="ARBA" id="ARBA00023288"/>
    </source>
</evidence>
<dbReference type="InterPro" id="IPR028082">
    <property type="entry name" value="Peripla_BP_I"/>
</dbReference>
<comment type="similarity">
    <text evidence="2">Belongs to the BMP lipoprotein family.</text>
</comment>
<dbReference type="GO" id="GO:0005886">
    <property type="term" value="C:plasma membrane"/>
    <property type="evidence" value="ECO:0007669"/>
    <property type="project" value="UniProtKB-SubCell"/>
</dbReference>
<dbReference type="EMBL" id="DF820458">
    <property type="protein sequence ID" value="GAK52655.1"/>
    <property type="molecule type" value="Genomic_DNA"/>
</dbReference>
<dbReference type="AlphaFoldDB" id="A0A081BQI9"/>
<keyword evidence="4 7" id="KW-0732">Signal</keyword>
<sequence>MKKIGVSALAVIVTFTVCFLAAGQADALKVAMVVAGTLGDRSFYDSGNEGLTRAANELKVETKVFECRSVPSAFSEQIIAAAQSYEVVFTVGWELVDPLLEIAPDFPNVKFIHIDAAIEGVANVSSIDYLENEGSFVAGAMAAMMTTKTGDPKLNDKKIIGAVGGMDIPVIRNFMAGYETGAKYIDPEIKVETGFVGSFEDPAKGKEMALTIFNKGADIIFQIAGNTGNGVIEAAKDAGFYAIGVDSDQGYIAPGFIMGSMMKRVGLSVFETIQKILDGSYQNGAVITYGIAQNGVGMSKDDDMKQIVGDDVMNKLADIEKGIVEKTIPVPARN</sequence>
<dbReference type="PANTHER" id="PTHR34296">
    <property type="entry name" value="TRANSCRIPTIONAL ACTIVATOR PROTEIN MED"/>
    <property type="match status" value="1"/>
</dbReference>
<evidence type="ECO:0000256" key="4">
    <source>
        <dbReference type="ARBA" id="ARBA00022729"/>
    </source>
</evidence>
<keyword evidence="6" id="KW-0449">Lipoprotein</keyword>
<organism evidence="9">
    <name type="scientific">Candidatus Moduliflexus flocculans</name>
    <dbReference type="NCBI Taxonomy" id="1499966"/>
    <lineage>
        <taxon>Bacteria</taxon>
        <taxon>Candidatus Moduliflexota</taxon>
        <taxon>Candidatus Moduliflexia</taxon>
        <taxon>Candidatus Moduliflexales</taxon>
        <taxon>Candidatus Moduliflexaceae</taxon>
    </lineage>
</organism>
<dbReference type="STRING" id="1499966.U14_03908"/>
<reference evidence="9" key="1">
    <citation type="journal article" date="2015" name="PeerJ">
        <title>First genomic representation of candidate bacterial phylum KSB3 points to enhanced environmental sensing as a trigger of wastewater bulking.</title>
        <authorList>
            <person name="Sekiguchi Y."/>
            <person name="Ohashi A."/>
            <person name="Parks D.H."/>
            <person name="Yamauchi T."/>
            <person name="Tyson G.W."/>
            <person name="Hugenholtz P."/>
        </authorList>
    </citation>
    <scope>NUCLEOTIDE SEQUENCE [LARGE SCALE GENOMIC DNA]</scope>
</reference>
<protein>
    <recommendedName>
        <fullName evidence="8">ABC transporter substrate-binding protein PnrA-like domain-containing protein</fullName>
    </recommendedName>
</protein>
<feature type="chain" id="PRO_5001755340" description="ABC transporter substrate-binding protein PnrA-like domain-containing protein" evidence="7">
    <location>
        <begin position="22"/>
        <end position="334"/>
    </location>
</feature>
<accession>A0A081BQI9</accession>
<dbReference type="InterPro" id="IPR050957">
    <property type="entry name" value="BMP_lipoprotein"/>
</dbReference>
<dbReference type="SUPFAM" id="SSF53822">
    <property type="entry name" value="Periplasmic binding protein-like I"/>
    <property type="match status" value="1"/>
</dbReference>
<evidence type="ECO:0000256" key="5">
    <source>
        <dbReference type="ARBA" id="ARBA00023136"/>
    </source>
</evidence>
<dbReference type="Proteomes" id="UP000030700">
    <property type="component" value="Unassembled WGS sequence"/>
</dbReference>
<name>A0A081BQI9_9BACT</name>
<evidence type="ECO:0000256" key="3">
    <source>
        <dbReference type="ARBA" id="ARBA00022475"/>
    </source>
</evidence>
<gene>
    <name evidence="9" type="ORF">U14_03908</name>
</gene>
<dbReference type="PANTHER" id="PTHR34296:SF2">
    <property type="entry name" value="ABC TRANSPORTER GUANOSINE-BINDING PROTEIN NUPN"/>
    <property type="match status" value="1"/>
</dbReference>
<dbReference type="HOGENOM" id="CLU_038813_0_0_0"/>